<organism evidence="3 4">
    <name type="scientific">Candidatus Barnesiella excrementipullorum</name>
    <dbReference type="NCBI Taxonomy" id="2838479"/>
    <lineage>
        <taxon>Bacteria</taxon>
        <taxon>Pseudomonadati</taxon>
        <taxon>Bacteroidota</taxon>
        <taxon>Bacteroidia</taxon>
        <taxon>Bacteroidales</taxon>
        <taxon>Barnesiellaceae</taxon>
        <taxon>Barnesiella</taxon>
    </lineage>
</organism>
<proteinExistence type="predicted"/>
<gene>
    <name evidence="3" type="ORF">H9982_05140</name>
</gene>
<evidence type="ECO:0000313" key="4">
    <source>
        <dbReference type="Proteomes" id="UP000824246"/>
    </source>
</evidence>
<accession>A0A9D1VSK9</accession>
<protein>
    <recommendedName>
        <fullName evidence="5">T9SS C-terminal target domain-containing protein</fullName>
    </recommendedName>
</protein>
<dbReference type="PROSITE" id="PS51257">
    <property type="entry name" value="PROKAR_LIPOPROTEIN"/>
    <property type="match status" value="1"/>
</dbReference>
<name>A0A9D1VSK9_9BACT</name>
<dbReference type="Proteomes" id="UP000824246">
    <property type="component" value="Unassembled WGS sequence"/>
</dbReference>
<dbReference type="AlphaFoldDB" id="A0A9D1VSK9"/>
<dbReference type="PANTHER" id="PTHR41339">
    <property type="entry name" value="LIPL48"/>
    <property type="match status" value="1"/>
</dbReference>
<evidence type="ECO:0000313" key="3">
    <source>
        <dbReference type="EMBL" id="HIX45587.1"/>
    </source>
</evidence>
<sequence length="480" mass="51415">MKKIVLFPALALLIAAAGTSCQEDNNDNGGTLPGQEYTIGDGSDDYEIDGNVTLTYPNKYTLKGFVYVPNGATLTIEPGVVIKGDKATKATIIVEPGGKLIADGTQERPIVFTSAQPAGSRKPGDWGGIILMGNARNNQGEMSIEGGVRGTHGGNNDADNSGVLRYVRCEYAGIEYTTDNEINAITFGSVGSGTTVDYVQVSYSGDDAFEWFGGTVNCKHMVALGTWDDDFDTDNGFSGKVQYAVVLRDPLTGDKSASNGFESDNNSDGAAMEPYTSCVFSNFSVFGPVTDPASYTNQAGINGSPVDARFQAAMHLRRNTELRVFNSLFAAFPIGLIIENDKGSTTQQHATDGVLQVTNCVMAGMIKNFQDAQYWSNNSQLNDSDPGTFADSYFNRNGGNNRTFATVDELALQGSPFNLTSFCMIPGSNSPLANGASWEHPYVSSGFDQVSYIGAFSPNETVADNWMSGWTNFDPQNTIY</sequence>
<dbReference type="PANTHER" id="PTHR41339:SF1">
    <property type="entry name" value="SECRETED PROTEIN"/>
    <property type="match status" value="1"/>
</dbReference>
<evidence type="ECO:0000256" key="1">
    <source>
        <dbReference type="SAM" id="MobiDB-lite"/>
    </source>
</evidence>
<comment type="caution">
    <text evidence="3">The sequence shown here is derived from an EMBL/GenBank/DDBJ whole genome shotgun (WGS) entry which is preliminary data.</text>
</comment>
<feature type="signal peptide" evidence="2">
    <location>
        <begin position="1"/>
        <end position="22"/>
    </location>
</feature>
<evidence type="ECO:0008006" key="5">
    <source>
        <dbReference type="Google" id="ProtNLM"/>
    </source>
</evidence>
<feature type="region of interest" description="Disordered" evidence="1">
    <location>
        <begin position="21"/>
        <end position="43"/>
    </location>
</feature>
<reference evidence="3" key="1">
    <citation type="journal article" date="2021" name="PeerJ">
        <title>Extensive microbial diversity within the chicken gut microbiome revealed by metagenomics and culture.</title>
        <authorList>
            <person name="Gilroy R."/>
            <person name="Ravi A."/>
            <person name="Getino M."/>
            <person name="Pursley I."/>
            <person name="Horton D.L."/>
            <person name="Alikhan N.F."/>
            <person name="Baker D."/>
            <person name="Gharbi K."/>
            <person name="Hall N."/>
            <person name="Watson M."/>
            <person name="Adriaenssens E.M."/>
            <person name="Foster-Nyarko E."/>
            <person name="Jarju S."/>
            <person name="Secka A."/>
            <person name="Antonio M."/>
            <person name="Oren A."/>
            <person name="Chaudhuri R.R."/>
            <person name="La Ragione R."/>
            <person name="Hildebrand F."/>
            <person name="Pallen M.J."/>
        </authorList>
    </citation>
    <scope>NUCLEOTIDE SEQUENCE</scope>
    <source>
        <strain evidence="3">ChiHjej12B11-16260</strain>
    </source>
</reference>
<evidence type="ECO:0000256" key="2">
    <source>
        <dbReference type="SAM" id="SignalP"/>
    </source>
</evidence>
<dbReference type="EMBL" id="DXFB01000135">
    <property type="protein sequence ID" value="HIX45587.1"/>
    <property type="molecule type" value="Genomic_DNA"/>
</dbReference>
<feature type="chain" id="PRO_5039127976" description="T9SS C-terminal target domain-containing protein" evidence="2">
    <location>
        <begin position="23"/>
        <end position="480"/>
    </location>
</feature>
<reference evidence="3" key="2">
    <citation type="submission" date="2021-04" db="EMBL/GenBank/DDBJ databases">
        <authorList>
            <person name="Gilroy R."/>
        </authorList>
    </citation>
    <scope>NUCLEOTIDE SEQUENCE</scope>
    <source>
        <strain evidence="3">ChiHjej12B11-16260</strain>
    </source>
</reference>
<keyword evidence="2" id="KW-0732">Signal</keyword>